<proteinExistence type="predicted"/>
<accession>A0A4Y2CDR6</accession>
<evidence type="ECO:0000256" key="1">
    <source>
        <dbReference type="SAM" id="MobiDB-lite"/>
    </source>
</evidence>
<feature type="region of interest" description="Disordered" evidence="1">
    <location>
        <begin position="61"/>
        <end position="82"/>
    </location>
</feature>
<gene>
    <name evidence="2" type="ORF">AVEN_219013_1</name>
</gene>
<reference evidence="2 3" key="1">
    <citation type="journal article" date="2019" name="Sci. Rep.">
        <title>Orb-weaving spider Araneus ventricosus genome elucidates the spidroin gene catalogue.</title>
        <authorList>
            <person name="Kono N."/>
            <person name="Nakamura H."/>
            <person name="Ohtoshi R."/>
            <person name="Moran D.A.P."/>
            <person name="Shinohara A."/>
            <person name="Yoshida Y."/>
            <person name="Fujiwara M."/>
            <person name="Mori M."/>
            <person name="Tomita M."/>
            <person name="Arakawa K."/>
        </authorList>
    </citation>
    <scope>NUCLEOTIDE SEQUENCE [LARGE SCALE GENOMIC DNA]</scope>
</reference>
<keyword evidence="3" id="KW-1185">Reference proteome</keyword>
<evidence type="ECO:0000313" key="2">
    <source>
        <dbReference type="EMBL" id="GBM01897.1"/>
    </source>
</evidence>
<comment type="caution">
    <text evidence="2">The sequence shown here is derived from an EMBL/GenBank/DDBJ whole genome shotgun (WGS) entry which is preliminary data.</text>
</comment>
<name>A0A4Y2CDR6_ARAVE</name>
<dbReference type="AlphaFoldDB" id="A0A4Y2CDR6"/>
<evidence type="ECO:0000313" key="3">
    <source>
        <dbReference type="Proteomes" id="UP000499080"/>
    </source>
</evidence>
<protein>
    <submittedName>
        <fullName evidence="2">Uncharacterized protein</fullName>
    </submittedName>
</protein>
<feature type="compositionally biased region" description="Basic and acidic residues" evidence="1">
    <location>
        <begin position="73"/>
        <end position="82"/>
    </location>
</feature>
<dbReference type="Proteomes" id="UP000499080">
    <property type="component" value="Unassembled WGS sequence"/>
</dbReference>
<dbReference type="EMBL" id="BGPR01000174">
    <property type="protein sequence ID" value="GBM01897.1"/>
    <property type="molecule type" value="Genomic_DNA"/>
</dbReference>
<organism evidence="2 3">
    <name type="scientific">Araneus ventricosus</name>
    <name type="common">Orbweaver spider</name>
    <name type="synonym">Epeira ventricosa</name>
    <dbReference type="NCBI Taxonomy" id="182803"/>
    <lineage>
        <taxon>Eukaryota</taxon>
        <taxon>Metazoa</taxon>
        <taxon>Ecdysozoa</taxon>
        <taxon>Arthropoda</taxon>
        <taxon>Chelicerata</taxon>
        <taxon>Arachnida</taxon>
        <taxon>Araneae</taxon>
        <taxon>Araneomorphae</taxon>
        <taxon>Entelegynae</taxon>
        <taxon>Araneoidea</taxon>
        <taxon>Araneidae</taxon>
        <taxon>Araneus</taxon>
    </lineage>
</organism>
<sequence>MCLFFFKYETETDQVTYIIEETFNIAEQLHLKVDRNDVIELLDSHSKELPLNELMKIDEKIATNEADTSGPDPSEKKVSRLA</sequence>